<evidence type="ECO:0000313" key="3">
    <source>
        <dbReference type="RefSeq" id="XP_015883598.3"/>
    </source>
</evidence>
<reference evidence="3" key="2">
    <citation type="submission" date="2025-08" db="UniProtKB">
        <authorList>
            <consortium name="RefSeq"/>
        </authorList>
    </citation>
    <scope>IDENTIFICATION</scope>
    <source>
        <tissue evidence="3">Seedling</tissue>
    </source>
</reference>
<dbReference type="InterPro" id="IPR055301">
    <property type="entry name" value="Lea14-like_2"/>
</dbReference>
<gene>
    <name evidence="3" type="primary">LOC107419350</name>
</gene>
<dbReference type="KEGG" id="zju:107419350"/>
<proteinExistence type="predicted"/>
<dbReference type="RefSeq" id="XP_015883598.3">
    <property type="nucleotide sequence ID" value="XM_016028112.4"/>
</dbReference>
<dbReference type="AlphaFoldDB" id="A0A6P4AD56"/>
<keyword evidence="2" id="KW-1185">Reference proteome</keyword>
<dbReference type="InParanoid" id="A0A6P4AD56"/>
<name>A0A6P4AD56_ZIZJJ</name>
<organism evidence="2 3">
    <name type="scientific">Ziziphus jujuba</name>
    <name type="common">Chinese jujube</name>
    <name type="synonym">Ziziphus sativa</name>
    <dbReference type="NCBI Taxonomy" id="326968"/>
    <lineage>
        <taxon>Eukaryota</taxon>
        <taxon>Viridiplantae</taxon>
        <taxon>Streptophyta</taxon>
        <taxon>Embryophyta</taxon>
        <taxon>Tracheophyta</taxon>
        <taxon>Spermatophyta</taxon>
        <taxon>Magnoliopsida</taxon>
        <taxon>eudicotyledons</taxon>
        <taxon>Gunneridae</taxon>
        <taxon>Pentapetalae</taxon>
        <taxon>rosids</taxon>
        <taxon>fabids</taxon>
        <taxon>Rosales</taxon>
        <taxon>Rhamnaceae</taxon>
        <taxon>Paliureae</taxon>
        <taxon>Ziziphus</taxon>
    </lineage>
</organism>
<keyword evidence="1" id="KW-0472">Membrane</keyword>
<sequence>MGARGEGNSRRGFKICCGVTIIFFIMILVVLVVLFITIFKLKEPKIVTQPVSLQNLELQVFPVIRLNISLGILITVNNPNYGSFAHQETTSHVKYHGHVVAEAEIEEDTIPAHRKHNISTTAKIFADELISDENFLGDYFNGVLNFTASTTLHGKVHLLKFFKLKATSYSTYDVVDLLRCHHVVDELAANVAQLGSLLGSVAHKRHMGS</sequence>
<dbReference type="PANTHER" id="PTHR31852">
    <property type="entry name" value="LATE EMBRYOGENESIS ABUNDANT (LEA) HYDROXYPROLINE-RICH GLYCOPROTEIN FAMILY"/>
    <property type="match status" value="1"/>
</dbReference>
<feature type="transmembrane region" description="Helical" evidence="1">
    <location>
        <begin position="12"/>
        <end position="39"/>
    </location>
</feature>
<evidence type="ECO:0000256" key="1">
    <source>
        <dbReference type="SAM" id="Phobius"/>
    </source>
</evidence>
<accession>A0A6P4AD56</accession>
<dbReference type="Proteomes" id="UP001652623">
    <property type="component" value="Chromosome 1"/>
</dbReference>
<keyword evidence="1" id="KW-0812">Transmembrane</keyword>
<keyword evidence="1" id="KW-1133">Transmembrane helix</keyword>
<protein>
    <submittedName>
        <fullName evidence="3">Uncharacterized protein LOC107419350</fullName>
    </submittedName>
</protein>
<dbReference type="GeneID" id="107419350"/>
<dbReference type="SUPFAM" id="SSF117070">
    <property type="entry name" value="LEA14-like"/>
    <property type="match status" value="1"/>
</dbReference>
<reference evidence="2" key="1">
    <citation type="submission" date="2025-05" db="UniProtKB">
        <authorList>
            <consortium name="RefSeq"/>
        </authorList>
    </citation>
    <scope>NUCLEOTIDE SEQUENCE [LARGE SCALE GENOMIC DNA]</scope>
</reference>
<dbReference type="Gene3D" id="2.60.40.1820">
    <property type="match status" value="1"/>
</dbReference>
<evidence type="ECO:0000313" key="2">
    <source>
        <dbReference type="Proteomes" id="UP001652623"/>
    </source>
</evidence>